<evidence type="ECO:0000256" key="4">
    <source>
        <dbReference type="ARBA" id="ARBA00023242"/>
    </source>
</evidence>
<proteinExistence type="predicted"/>
<accession>A0AAD2EBE5</accession>
<evidence type="ECO:0000259" key="5">
    <source>
        <dbReference type="PROSITE" id="PS50888"/>
    </source>
</evidence>
<dbReference type="PANTHER" id="PTHR13935">
    <property type="entry name" value="ACHAETE-SCUTE TRANSCRIPTION FACTOR-RELATED"/>
    <property type="match status" value="1"/>
</dbReference>
<keyword evidence="2" id="KW-0805">Transcription regulation</keyword>
<keyword evidence="3" id="KW-0804">Transcription</keyword>
<gene>
    <name evidence="6" type="ORF">FPE_LOCUS33247</name>
</gene>
<dbReference type="GO" id="GO:0000981">
    <property type="term" value="F:DNA-binding transcription factor activity, RNA polymerase II-specific"/>
    <property type="evidence" value="ECO:0007669"/>
    <property type="project" value="TreeGrafter"/>
</dbReference>
<evidence type="ECO:0000256" key="3">
    <source>
        <dbReference type="ARBA" id="ARBA00023163"/>
    </source>
</evidence>
<dbReference type="InterPro" id="IPR015660">
    <property type="entry name" value="MASH1/Ascl1a-like"/>
</dbReference>
<dbReference type="GO" id="GO:0046983">
    <property type="term" value="F:protein dimerization activity"/>
    <property type="evidence" value="ECO:0007669"/>
    <property type="project" value="InterPro"/>
</dbReference>
<dbReference type="InterPro" id="IPR011598">
    <property type="entry name" value="bHLH_dom"/>
</dbReference>
<evidence type="ECO:0000256" key="2">
    <source>
        <dbReference type="ARBA" id="ARBA00023015"/>
    </source>
</evidence>
<comment type="subcellular location">
    <subcellularLocation>
        <location evidence="1">Nucleus</location>
    </subcellularLocation>
</comment>
<dbReference type="GO" id="GO:0090575">
    <property type="term" value="C:RNA polymerase II transcription regulator complex"/>
    <property type="evidence" value="ECO:0007669"/>
    <property type="project" value="TreeGrafter"/>
</dbReference>
<protein>
    <recommendedName>
        <fullName evidence="5">BHLH domain-containing protein</fullName>
    </recommendedName>
</protein>
<organism evidence="6 7">
    <name type="scientific">Fraxinus pennsylvanica</name>
    <dbReference type="NCBI Taxonomy" id="56036"/>
    <lineage>
        <taxon>Eukaryota</taxon>
        <taxon>Viridiplantae</taxon>
        <taxon>Streptophyta</taxon>
        <taxon>Embryophyta</taxon>
        <taxon>Tracheophyta</taxon>
        <taxon>Spermatophyta</taxon>
        <taxon>Magnoliopsida</taxon>
        <taxon>eudicotyledons</taxon>
        <taxon>Gunneridae</taxon>
        <taxon>Pentapetalae</taxon>
        <taxon>asterids</taxon>
        <taxon>lamiids</taxon>
        <taxon>Lamiales</taxon>
        <taxon>Oleaceae</taxon>
        <taxon>Oleeae</taxon>
        <taxon>Fraxinus</taxon>
    </lineage>
</organism>
<dbReference type="PANTHER" id="PTHR13935:SF155">
    <property type="entry name" value="TRANSCRIPTION FACTOR BHLH120-LIKE"/>
    <property type="match status" value="1"/>
</dbReference>
<dbReference type="PROSITE" id="PS50888">
    <property type="entry name" value="BHLH"/>
    <property type="match status" value="1"/>
</dbReference>
<dbReference type="Proteomes" id="UP000834106">
    <property type="component" value="Chromosome 22"/>
</dbReference>
<dbReference type="InterPro" id="IPR036638">
    <property type="entry name" value="HLH_DNA-bd_sf"/>
</dbReference>
<dbReference type="EMBL" id="OU503057">
    <property type="protein sequence ID" value="CAI9785817.1"/>
    <property type="molecule type" value="Genomic_DNA"/>
</dbReference>
<name>A0AAD2EBE5_9LAMI</name>
<dbReference type="SUPFAM" id="SSF47459">
    <property type="entry name" value="HLH, helix-loop-helix DNA-binding domain"/>
    <property type="match status" value="1"/>
</dbReference>
<dbReference type="Pfam" id="PF00010">
    <property type="entry name" value="HLH"/>
    <property type="match status" value="1"/>
</dbReference>
<evidence type="ECO:0000256" key="1">
    <source>
        <dbReference type="ARBA" id="ARBA00004123"/>
    </source>
</evidence>
<dbReference type="GO" id="GO:0000977">
    <property type="term" value="F:RNA polymerase II transcription regulatory region sequence-specific DNA binding"/>
    <property type="evidence" value="ECO:0007669"/>
    <property type="project" value="TreeGrafter"/>
</dbReference>
<sequence>MFSIREEDDFLLENPTFSITCPEFIIPKDLGIGPASLSSLQVQGTTLNNNNKGKRKCISNERSKDVLMKKIVHRDVERQRRQAMANLYDSVRSVIPPELLKSRLSISNHIHEASNYIRYLQNNEWSIRRRELEQRLHKEYLLRSEYDGV</sequence>
<dbReference type="AlphaFoldDB" id="A0AAD2EBE5"/>
<feature type="domain" description="BHLH" evidence="5">
    <location>
        <begin position="68"/>
        <end position="120"/>
    </location>
</feature>
<keyword evidence="7" id="KW-1185">Reference proteome</keyword>
<dbReference type="Gene3D" id="4.10.280.10">
    <property type="entry name" value="Helix-loop-helix DNA-binding domain"/>
    <property type="match status" value="1"/>
</dbReference>
<evidence type="ECO:0000313" key="7">
    <source>
        <dbReference type="Proteomes" id="UP000834106"/>
    </source>
</evidence>
<evidence type="ECO:0000313" key="6">
    <source>
        <dbReference type="EMBL" id="CAI9785817.1"/>
    </source>
</evidence>
<reference evidence="6" key="1">
    <citation type="submission" date="2023-05" db="EMBL/GenBank/DDBJ databases">
        <authorList>
            <person name="Huff M."/>
        </authorList>
    </citation>
    <scope>NUCLEOTIDE SEQUENCE</scope>
</reference>
<keyword evidence="4" id="KW-0539">Nucleus</keyword>